<keyword evidence="2" id="KW-0812">Transmembrane</keyword>
<protein>
    <submittedName>
        <fullName evidence="3">Uncharacterized protein</fullName>
    </submittedName>
</protein>
<keyword evidence="2" id="KW-0472">Membrane</keyword>
<feature type="region of interest" description="Disordered" evidence="1">
    <location>
        <begin position="107"/>
        <end position="131"/>
    </location>
</feature>
<evidence type="ECO:0000313" key="3">
    <source>
        <dbReference type="EMBL" id="GLB44305.1"/>
    </source>
</evidence>
<name>A0A9P3UU33_LYOSH</name>
<comment type="caution">
    <text evidence="3">The sequence shown here is derived from an EMBL/GenBank/DDBJ whole genome shotgun (WGS) entry which is preliminary data.</text>
</comment>
<feature type="transmembrane region" description="Helical" evidence="2">
    <location>
        <begin position="315"/>
        <end position="340"/>
    </location>
</feature>
<dbReference type="EMBL" id="BRPK01000016">
    <property type="protein sequence ID" value="GLB44305.1"/>
    <property type="molecule type" value="Genomic_DNA"/>
</dbReference>
<sequence>MECKPTPDASRPPRCRDKMRPPCRRPVLPERVTKSDARSCFPTHIDQDPSTTLMLLQMVADSYEDSRLVWEANKDRKRKKRDDPALYGPINAGQRKIEQYLVSCRFLSRPPPPDPEPEPEPLPPPKDLARLPCWDQTRNQSICDVQQQKNRMKAKQLLCFLQKHLKLAEKCEAQPRPFTLPTQAVVRRPLPARPALPRIVPSCKPRLRRMTSADTRALIACSVRKSRIRRPVARRVPEIHVAPELRVSGFRDVDYDDLRTLVWPQPKKPATEPPPVLQEQPPIAERPPPPLYISLIVYGLLHLLMFSIMTGITLWALWTACATVIGCIFGVLSFVASLFLPSTDSDVDYDA</sequence>
<keyword evidence="2" id="KW-1133">Transmembrane helix</keyword>
<evidence type="ECO:0000313" key="4">
    <source>
        <dbReference type="Proteomes" id="UP001063166"/>
    </source>
</evidence>
<feature type="region of interest" description="Disordered" evidence="1">
    <location>
        <begin position="1"/>
        <end position="26"/>
    </location>
</feature>
<keyword evidence="4" id="KW-1185">Reference proteome</keyword>
<feature type="transmembrane region" description="Helical" evidence="2">
    <location>
        <begin position="291"/>
        <end position="308"/>
    </location>
</feature>
<reference evidence="3" key="1">
    <citation type="submission" date="2022-07" db="EMBL/GenBank/DDBJ databases">
        <title>The genome of Lyophyllum shimeji provides insight into the initial evolution of ectomycorrhizal fungal genome.</title>
        <authorList>
            <person name="Kobayashi Y."/>
            <person name="Shibata T."/>
            <person name="Hirakawa H."/>
            <person name="Shigenobu S."/>
            <person name="Nishiyama T."/>
            <person name="Yamada A."/>
            <person name="Hasebe M."/>
            <person name="Kawaguchi M."/>
        </authorList>
    </citation>
    <scope>NUCLEOTIDE SEQUENCE</scope>
    <source>
        <strain evidence="3">AT787</strain>
    </source>
</reference>
<dbReference type="OrthoDB" id="3063096at2759"/>
<proteinExistence type="predicted"/>
<gene>
    <name evidence="3" type="ORF">LshimejAT787_1602350</name>
</gene>
<dbReference type="AlphaFoldDB" id="A0A9P3UU33"/>
<evidence type="ECO:0000256" key="1">
    <source>
        <dbReference type="SAM" id="MobiDB-lite"/>
    </source>
</evidence>
<organism evidence="3 4">
    <name type="scientific">Lyophyllum shimeji</name>
    <name type="common">Hon-shimeji</name>
    <name type="synonym">Tricholoma shimeji</name>
    <dbReference type="NCBI Taxonomy" id="47721"/>
    <lineage>
        <taxon>Eukaryota</taxon>
        <taxon>Fungi</taxon>
        <taxon>Dikarya</taxon>
        <taxon>Basidiomycota</taxon>
        <taxon>Agaricomycotina</taxon>
        <taxon>Agaricomycetes</taxon>
        <taxon>Agaricomycetidae</taxon>
        <taxon>Agaricales</taxon>
        <taxon>Tricholomatineae</taxon>
        <taxon>Lyophyllaceae</taxon>
        <taxon>Lyophyllum</taxon>
    </lineage>
</organism>
<evidence type="ECO:0000256" key="2">
    <source>
        <dbReference type="SAM" id="Phobius"/>
    </source>
</evidence>
<dbReference type="Proteomes" id="UP001063166">
    <property type="component" value="Unassembled WGS sequence"/>
</dbReference>
<accession>A0A9P3UU33</accession>
<feature type="compositionally biased region" description="Pro residues" evidence="1">
    <location>
        <begin position="109"/>
        <end position="126"/>
    </location>
</feature>